<name>A0ABZ2G1E6_9SPHN</name>
<feature type="signal peptide" evidence="1">
    <location>
        <begin position="1"/>
        <end position="18"/>
    </location>
</feature>
<sequence length="145" mass="14983">MNLAVASLATLLSAQTVAAVPPPPPIASATVGLTPNGCAVERSGSAAPYAPAPLRFRAPAGTTLLLVLPEANPNLTFDLKRGGQRPLITGAGFGAGDVRIVLPAADSYELAVSGYDPFRRVAVPVTFRIKLTLEVYGSPRRCSTD</sequence>
<gene>
    <name evidence="2" type="ORF">V6R86_02785</name>
</gene>
<dbReference type="EMBL" id="CP145607">
    <property type="protein sequence ID" value="WWM69645.1"/>
    <property type="molecule type" value="Genomic_DNA"/>
</dbReference>
<dbReference type="Proteomes" id="UP001382935">
    <property type="component" value="Chromosome"/>
</dbReference>
<protein>
    <submittedName>
        <fullName evidence="2">Uncharacterized protein</fullName>
    </submittedName>
</protein>
<evidence type="ECO:0000313" key="2">
    <source>
        <dbReference type="EMBL" id="WWM69645.1"/>
    </source>
</evidence>
<feature type="chain" id="PRO_5046685100" evidence="1">
    <location>
        <begin position="19"/>
        <end position="145"/>
    </location>
</feature>
<dbReference type="RefSeq" id="WP_338501890.1">
    <property type="nucleotide sequence ID" value="NZ_CP145607.1"/>
</dbReference>
<proteinExistence type="predicted"/>
<evidence type="ECO:0000313" key="3">
    <source>
        <dbReference type="Proteomes" id="UP001382935"/>
    </source>
</evidence>
<organism evidence="2 3">
    <name type="scientific">Sphingomonas kaistensis</name>
    <dbReference type="NCBI Taxonomy" id="298708"/>
    <lineage>
        <taxon>Bacteria</taxon>
        <taxon>Pseudomonadati</taxon>
        <taxon>Pseudomonadota</taxon>
        <taxon>Alphaproteobacteria</taxon>
        <taxon>Sphingomonadales</taxon>
        <taxon>Sphingomonadaceae</taxon>
        <taxon>Sphingomonas</taxon>
    </lineage>
</organism>
<evidence type="ECO:0000256" key="1">
    <source>
        <dbReference type="SAM" id="SignalP"/>
    </source>
</evidence>
<keyword evidence="1" id="KW-0732">Signal</keyword>
<keyword evidence="3" id="KW-1185">Reference proteome</keyword>
<accession>A0ABZ2G1E6</accession>
<reference evidence="2 3" key="1">
    <citation type="submission" date="2024-02" db="EMBL/GenBank/DDBJ databases">
        <title>Full genome sequence of Sphingomonas kaistensis.</title>
        <authorList>
            <person name="Poletto B.L."/>
            <person name="Silva G."/>
            <person name="Galante D."/>
            <person name="Campos K.R."/>
            <person name="Santos M.B.N."/>
            <person name="Sacchi C.T."/>
        </authorList>
    </citation>
    <scope>NUCLEOTIDE SEQUENCE [LARGE SCALE GENOMIC DNA]</scope>
    <source>
        <strain evidence="2 3">MA4R</strain>
    </source>
</reference>